<keyword evidence="1" id="KW-0472">Membrane</keyword>
<comment type="caution">
    <text evidence="2">The sequence shown here is derived from an EMBL/GenBank/DDBJ whole genome shotgun (WGS) entry which is preliminary data.</text>
</comment>
<feature type="transmembrane region" description="Helical" evidence="1">
    <location>
        <begin position="124"/>
        <end position="145"/>
    </location>
</feature>
<name>A0A9W6H6Z1_9MICO</name>
<dbReference type="RefSeq" id="WP_271175727.1">
    <property type="nucleotide sequence ID" value="NZ_BAAAJO010000001.1"/>
</dbReference>
<evidence type="ECO:0000313" key="3">
    <source>
        <dbReference type="Proteomes" id="UP001142372"/>
    </source>
</evidence>
<dbReference type="Pfam" id="PF19616">
    <property type="entry name" value="DUF6121"/>
    <property type="match status" value="1"/>
</dbReference>
<sequence length="164" mass="17437">MRDERAYAAVVAAFAAFLYLAIVVAAFGLISLATNTEVIADPDVGTLVGPVMTGAATLTVFAFLLSLGLRVPADNQRVMPGVALGVGLAAYFVYAAAGGIAGAAGDPSQPFHYFLFTFAQLGSWYAITVGIAAFLVTLLYQLVLVGRFRQRGRPRWPWESDDDE</sequence>
<accession>A0A9W6H6Z1</accession>
<evidence type="ECO:0000313" key="2">
    <source>
        <dbReference type="EMBL" id="GLJ75064.1"/>
    </source>
</evidence>
<keyword evidence="1" id="KW-0812">Transmembrane</keyword>
<feature type="transmembrane region" description="Helical" evidence="1">
    <location>
        <begin position="50"/>
        <end position="69"/>
    </location>
</feature>
<reference evidence="2" key="2">
    <citation type="submission" date="2023-01" db="EMBL/GenBank/DDBJ databases">
        <authorList>
            <person name="Sun Q."/>
            <person name="Evtushenko L."/>
        </authorList>
    </citation>
    <scope>NUCLEOTIDE SEQUENCE</scope>
    <source>
        <strain evidence="2">VKM Ac-1401</strain>
    </source>
</reference>
<keyword evidence="3" id="KW-1185">Reference proteome</keyword>
<protein>
    <submittedName>
        <fullName evidence="2">Uncharacterized protein</fullName>
    </submittedName>
</protein>
<reference evidence="2" key="1">
    <citation type="journal article" date="2014" name="Int. J. Syst. Evol. Microbiol.">
        <title>Complete genome sequence of Corynebacterium casei LMG S-19264T (=DSM 44701T), isolated from a smear-ripened cheese.</title>
        <authorList>
            <consortium name="US DOE Joint Genome Institute (JGI-PGF)"/>
            <person name="Walter F."/>
            <person name="Albersmeier A."/>
            <person name="Kalinowski J."/>
            <person name="Ruckert C."/>
        </authorList>
    </citation>
    <scope>NUCLEOTIDE SEQUENCE</scope>
    <source>
        <strain evidence="2">VKM Ac-1401</strain>
    </source>
</reference>
<feature type="transmembrane region" description="Helical" evidence="1">
    <location>
        <begin position="81"/>
        <end position="104"/>
    </location>
</feature>
<dbReference type="InterPro" id="IPR046124">
    <property type="entry name" value="DUF6121"/>
</dbReference>
<evidence type="ECO:0000256" key="1">
    <source>
        <dbReference type="SAM" id="Phobius"/>
    </source>
</evidence>
<dbReference type="Proteomes" id="UP001142372">
    <property type="component" value="Unassembled WGS sequence"/>
</dbReference>
<gene>
    <name evidence="2" type="ORF">GCM10017584_06370</name>
</gene>
<organism evidence="2 3">
    <name type="scientific">Leifsonia poae</name>
    <dbReference type="NCBI Taxonomy" id="110933"/>
    <lineage>
        <taxon>Bacteria</taxon>
        <taxon>Bacillati</taxon>
        <taxon>Actinomycetota</taxon>
        <taxon>Actinomycetes</taxon>
        <taxon>Micrococcales</taxon>
        <taxon>Microbacteriaceae</taxon>
        <taxon>Leifsonia</taxon>
    </lineage>
</organism>
<keyword evidence="1" id="KW-1133">Transmembrane helix</keyword>
<feature type="transmembrane region" description="Helical" evidence="1">
    <location>
        <begin position="7"/>
        <end position="30"/>
    </location>
</feature>
<dbReference type="AlphaFoldDB" id="A0A9W6H6Z1"/>
<dbReference type="EMBL" id="BSEN01000001">
    <property type="protein sequence ID" value="GLJ75064.1"/>
    <property type="molecule type" value="Genomic_DNA"/>
</dbReference>
<proteinExistence type="predicted"/>